<dbReference type="EMBL" id="BSNT01000043">
    <property type="protein sequence ID" value="GLQ59618.1"/>
    <property type="molecule type" value="Genomic_DNA"/>
</dbReference>
<dbReference type="Proteomes" id="UP001156613">
    <property type="component" value="Unassembled WGS sequence"/>
</dbReference>
<reference evidence="2" key="1">
    <citation type="journal article" date="2019" name="Int. J. Syst. Evol. Microbiol.">
        <title>The Global Catalogue of Microorganisms (GCM) 10K type strain sequencing project: providing services to taxonomists for standard genome sequencing and annotation.</title>
        <authorList>
            <consortium name="The Broad Institute Genomics Platform"/>
            <consortium name="The Broad Institute Genome Sequencing Center for Infectious Disease"/>
            <person name="Wu L."/>
            <person name="Ma J."/>
        </authorList>
    </citation>
    <scope>NUCLEOTIDE SEQUENCE [LARGE SCALE GENOMIC DNA]</scope>
    <source>
        <strain evidence="2">NBRC 3271</strain>
    </source>
</reference>
<keyword evidence="2" id="KW-1185">Reference proteome</keyword>
<sequence>MTKKPAYRVALVSEELRYRLAQAVSGTDYRSLLGTGGQWYVDQFVISDIGVRHNIKELSGVIYEDEKPYPSWPALETELLNEPAQIEWRESLKRKAKERWIAKRDKTN</sequence>
<evidence type="ECO:0000313" key="2">
    <source>
        <dbReference type="Proteomes" id="UP001156613"/>
    </source>
</evidence>
<gene>
    <name evidence="1" type="ORF">GCM10010937_14210</name>
</gene>
<evidence type="ECO:0008006" key="3">
    <source>
        <dbReference type="Google" id="ProtNLM"/>
    </source>
</evidence>
<accession>A0ABQ5WIT7</accession>
<evidence type="ECO:0000313" key="1">
    <source>
        <dbReference type="EMBL" id="GLQ59618.1"/>
    </source>
</evidence>
<name>A0ABQ5WIT7_GLUJA</name>
<organism evidence="1 2">
    <name type="scientific">Gluconobacter japonicus</name>
    <dbReference type="NCBI Taxonomy" id="376620"/>
    <lineage>
        <taxon>Bacteria</taxon>
        <taxon>Pseudomonadati</taxon>
        <taxon>Pseudomonadota</taxon>
        <taxon>Alphaproteobacteria</taxon>
        <taxon>Acetobacterales</taxon>
        <taxon>Acetobacteraceae</taxon>
        <taxon>Gluconobacter</taxon>
    </lineage>
</organism>
<dbReference type="RefSeq" id="WP_145993813.1">
    <property type="nucleotide sequence ID" value="NZ_BEWO01000054.1"/>
</dbReference>
<proteinExistence type="predicted"/>
<comment type="caution">
    <text evidence="1">The sequence shown here is derived from an EMBL/GenBank/DDBJ whole genome shotgun (WGS) entry which is preliminary data.</text>
</comment>
<protein>
    <recommendedName>
        <fullName evidence="3">Excinuclease ABC subunit C</fullName>
    </recommendedName>
</protein>